<dbReference type="InterPro" id="IPR006685">
    <property type="entry name" value="MscS_channel_2nd"/>
</dbReference>
<comment type="caution">
    <text evidence="7">Lacks conserved residue(s) required for the propagation of feature annotation.</text>
</comment>
<evidence type="ECO:0000256" key="2">
    <source>
        <dbReference type="ARBA" id="ARBA00008017"/>
    </source>
</evidence>
<keyword evidence="7" id="KW-0407">Ion channel</keyword>
<feature type="signal peptide" evidence="9">
    <location>
        <begin position="1"/>
        <end position="20"/>
    </location>
</feature>
<dbReference type="InterPro" id="IPR049278">
    <property type="entry name" value="MS_channel_C"/>
</dbReference>
<evidence type="ECO:0000313" key="12">
    <source>
        <dbReference type="EMBL" id="QIB65117.1"/>
    </source>
</evidence>
<evidence type="ECO:0000259" key="11">
    <source>
        <dbReference type="Pfam" id="PF21082"/>
    </source>
</evidence>
<sequence length="394" mass="43421">MTLIYRIFLLLILLMGQAFAQPETADSEATQEQESAALMEGVDRENSELLISDDVNERLEGVWANLHARLLGLVSSLPLVLVAVAIVLVFWLLSWTITRWNAPYRRLTKNVFLQALLKRLTTTVLLLAAFILALEVLDASALLGTILGAAGIFGLAIGFAIRDTVENFIASILLSIRQPFQPRDHIVIEGNEGKVVKLTSRETILMTLDGNHIRIPNATVYKGNILNYSRNSRRAFTFEVGIDTAVDIRAAIDLARTTLRATPGVIPEPAENCLVKTLGESTIILGMSAWTDQNFYDFGKVKSEAIRNIKEAFDAAGLEMPEPIYRIRIKGEGQAVLTGHAEPARTGRRGESPPIDQAADVAKENHIEEEIDREKRNDTEIDLLSDGPGRGQGE</sequence>
<gene>
    <name evidence="12" type="ORF">G3T16_06575</name>
</gene>
<evidence type="ECO:0000256" key="3">
    <source>
        <dbReference type="ARBA" id="ARBA00022475"/>
    </source>
</evidence>
<dbReference type="EMBL" id="CP048711">
    <property type="protein sequence ID" value="QIB65117.1"/>
    <property type="molecule type" value="Genomic_DNA"/>
</dbReference>
<dbReference type="Pfam" id="PF00924">
    <property type="entry name" value="MS_channel_2nd"/>
    <property type="match status" value="1"/>
</dbReference>
<keyword evidence="6 7" id="KW-0472">Membrane</keyword>
<feature type="domain" description="Mechanosensitive ion channel MscS" evidence="10">
    <location>
        <begin position="163"/>
        <end position="230"/>
    </location>
</feature>
<dbReference type="InterPro" id="IPR023408">
    <property type="entry name" value="MscS_beta-dom_sf"/>
</dbReference>
<keyword evidence="7" id="KW-0813">Transport</keyword>
<feature type="transmembrane region" description="Helical" evidence="7">
    <location>
        <begin position="116"/>
        <end position="134"/>
    </location>
</feature>
<keyword evidence="7" id="KW-0997">Cell inner membrane</keyword>
<name>A0A6C0U2B2_9GAMM</name>
<evidence type="ECO:0000259" key="10">
    <source>
        <dbReference type="Pfam" id="PF00924"/>
    </source>
</evidence>
<dbReference type="SUPFAM" id="SSF82689">
    <property type="entry name" value="Mechanosensitive channel protein MscS (YggB), C-terminal domain"/>
    <property type="match status" value="1"/>
</dbReference>
<feature type="compositionally biased region" description="Basic and acidic residues" evidence="8">
    <location>
        <begin position="342"/>
        <end position="351"/>
    </location>
</feature>
<proteinExistence type="inferred from homology"/>
<dbReference type="Proteomes" id="UP000477680">
    <property type="component" value="Chromosome"/>
</dbReference>
<feature type="compositionally biased region" description="Basic and acidic residues" evidence="8">
    <location>
        <begin position="361"/>
        <end position="379"/>
    </location>
</feature>
<keyword evidence="13" id="KW-1185">Reference proteome</keyword>
<dbReference type="InterPro" id="IPR010920">
    <property type="entry name" value="LSM_dom_sf"/>
</dbReference>
<dbReference type="KEGG" id="kim:G3T16_06575"/>
<evidence type="ECO:0000256" key="9">
    <source>
        <dbReference type="SAM" id="SignalP"/>
    </source>
</evidence>
<keyword evidence="3" id="KW-1003">Cell membrane</keyword>
<keyword evidence="9" id="KW-0732">Signal</keyword>
<evidence type="ECO:0000256" key="8">
    <source>
        <dbReference type="SAM" id="MobiDB-lite"/>
    </source>
</evidence>
<evidence type="ECO:0000256" key="1">
    <source>
        <dbReference type="ARBA" id="ARBA00004651"/>
    </source>
</evidence>
<dbReference type="Gene3D" id="3.30.70.100">
    <property type="match status" value="1"/>
</dbReference>
<dbReference type="AlphaFoldDB" id="A0A6C0U2B2"/>
<accession>A0A6C0U2B2</accession>
<dbReference type="Gene3D" id="2.30.30.60">
    <property type="match status" value="1"/>
</dbReference>
<organism evidence="12 13">
    <name type="scientific">Kineobactrum salinum</name>
    <dbReference type="NCBI Taxonomy" id="2708301"/>
    <lineage>
        <taxon>Bacteria</taxon>
        <taxon>Pseudomonadati</taxon>
        <taxon>Pseudomonadota</taxon>
        <taxon>Gammaproteobacteria</taxon>
        <taxon>Cellvibrionales</taxon>
        <taxon>Halieaceae</taxon>
        <taxon>Kineobactrum</taxon>
    </lineage>
</organism>
<dbReference type="InterPro" id="IPR011014">
    <property type="entry name" value="MscS_channel_TM-2"/>
</dbReference>
<evidence type="ECO:0000256" key="4">
    <source>
        <dbReference type="ARBA" id="ARBA00022692"/>
    </source>
</evidence>
<dbReference type="Gene3D" id="1.10.287.1260">
    <property type="match status" value="1"/>
</dbReference>
<feature type="chain" id="PRO_5025458450" description="Small-conductance mechanosensitive channel" evidence="9">
    <location>
        <begin position="21"/>
        <end position="394"/>
    </location>
</feature>
<dbReference type="SUPFAM" id="SSF82861">
    <property type="entry name" value="Mechanosensitive channel protein MscS (YggB), transmembrane region"/>
    <property type="match status" value="1"/>
</dbReference>
<feature type="transmembrane region" description="Helical" evidence="7">
    <location>
        <begin position="140"/>
        <end position="161"/>
    </location>
</feature>
<feature type="transmembrane region" description="Helical" evidence="7">
    <location>
        <begin position="70"/>
        <end position="95"/>
    </location>
</feature>
<keyword evidence="4 7" id="KW-0812">Transmembrane</keyword>
<dbReference type="SUPFAM" id="SSF50182">
    <property type="entry name" value="Sm-like ribonucleoproteins"/>
    <property type="match status" value="1"/>
</dbReference>
<evidence type="ECO:0000256" key="6">
    <source>
        <dbReference type="ARBA" id="ARBA00023136"/>
    </source>
</evidence>
<comment type="subcellular location">
    <subcellularLocation>
        <location evidence="7">Cell inner membrane</location>
        <topology evidence="7">Multi-pass membrane protein</topology>
    </subcellularLocation>
    <subcellularLocation>
        <location evidence="1">Cell membrane</location>
        <topology evidence="1">Multi-pass membrane protein</topology>
    </subcellularLocation>
</comment>
<evidence type="ECO:0000313" key="13">
    <source>
        <dbReference type="Proteomes" id="UP000477680"/>
    </source>
</evidence>
<comment type="subunit">
    <text evidence="7">Homoheptamer.</text>
</comment>
<dbReference type="InterPro" id="IPR045275">
    <property type="entry name" value="MscS_archaea/bacteria_type"/>
</dbReference>
<keyword evidence="7" id="KW-0406">Ion transport</keyword>
<reference evidence="12 13" key="1">
    <citation type="submission" date="2020-02" db="EMBL/GenBank/DDBJ databases">
        <title>Genome sequencing for Kineobactrum sp. M2.</title>
        <authorList>
            <person name="Park S.-J."/>
        </authorList>
    </citation>
    <scope>NUCLEOTIDE SEQUENCE [LARGE SCALE GENOMIC DNA]</scope>
    <source>
        <strain evidence="12 13">M2</strain>
    </source>
</reference>
<comment type="similarity">
    <text evidence="2 7">Belongs to the MscS (TC 1.A.23) family.</text>
</comment>
<keyword evidence="5 7" id="KW-1133">Transmembrane helix</keyword>
<feature type="domain" description="Mechanosensitive ion channel MscS C-terminal" evidence="11">
    <location>
        <begin position="237"/>
        <end position="320"/>
    </location>
</feature>
<dbReference type="Pfam" id="PF21082">
    <property type="entry name" value="MS_channel_3rd"/>
    <property type="match status" value="1"/>
</dbReference>
<feature type="region of interest" description="Disordered" evidence="8">
    <location>
        <begin position="339"/>
        <end position="394"/>
    </location>
</feature>
<dbReference type="PANTHER" id="PTHR30221">
    <property type="entry name" value="SMALL-CONDUCTANCE MECHANOSENSITIVE CHANNEL"/>
    <property type="match status" value="1"/>
</dbReference>
<dbReference type="RefSeq" id="WP_163494359.1">
    <property type="nucleotide sequence ID" value="NZ_CP048711.1"/>
</dbReference>
<protein>
    <recommendedName>
        <fullName evidence="7">Small-conductance mechanosensitive channel</fullName>
    </recommendedName>
</protein>
<evidence type="ECO:0000256" key="7">
    <source>
        <dbReference type="RuleBase" id="RU369025"/>
    </source>
</evidence>
<dbReference type="GO" id="GO:0005886">
    <property type="term" value="C:plasma membrane"/>
    <property type="evidence" value="ECO:0007669"/>
    <property type="project" value="UniProtKB-SubCell"/>
</dbReference>
<dbReference type="InterPro" id="IPR011066">
    <property type="entry name" value="MscS_channel_C_sf"/>
</dbReference>
<comment type="function">
    <text evidence="7">Mechanosensitive channel that participates in the regulation of osmotic pressure changes within the cell, opening in response to stretch forces in the membrane lipid bilayer, without the need for other proteins. Contributes to normal resistance to hypoosmotic shock. Forms an ion channel of 1.0 nanosiemens conductance with a slight preference for anions.</text>
</comment>
<evidence type="ECO:0000256" key="5">
    <source>
        <dbReference type="ARBA" id="ARBA00022989"/>
    </source>
</evidence>
<dbReference type="PANTHER" id="PTHR30221:SF1">
    <property type="entry name" value="SMALL-CONDUCTANCE MECHANOSENSITIVE CHANNEL"/>
    <property type="match status" value="1"/>
</dbReference>
<dbReference type="GO" id="GO:0008381">
    <property type="term" value="F:mechanosensitive monoatomic ion channel activity"/>
    <property type="evidence" value="ECO:0007669"/>
    <property type="project" value="InterPro"/>
</dbReference>